<comment type="similarity">
    <text evidence="1">Belongs to the 3-hydroxyacyl-CoA dehydrogenase family.</text>
</comment>
<dbReference type="PIRSF" id="PIRSF000105">
    <property type="entry name" value="HCDH"/>
    <property type="match status" value="1"/>
</dbReference>
<keyword evidence="2 5" id="KW-0560">Oxidoreductase</keyword>
<dbReference type="InterPro" id="IPR036291">
    <property type="entry name" value="NAD(P)-bd_dom_sf"/>
</dbReference>
<name>A0A644X8W5_9ZZZZ</name>
<evidence type="ECO:0000259" key="3">
    <source>
        <dbReference type="Pfam" id="PF00725"/>
    </source>
</evidence>
<dbReference type="SUPFAM" id="SSF48179">
    <property type="entry name" value="6-phosphogluconate dehydrogenase C-terminal domain-like"/>
    <property type="match status" value="1"/>
</dbReference>
<comment type="caution">
    <text evidence="5">The sequence shown here is derived from an EMBL/GenBank/DDBJ whole genome shotgun (WGS) entry which is preliminary data.</text>
</comment>
<dbReference type="InterPro" id="IPR006108">
    <property type="entry name" value="3HC_DH_C"/>
</dbReference>
<protein>
    <submittedName>
        <fullName evidence="5">3-hydroxybutyryl-CoA dehydrogenase</fullName>
        <ecNumber evidence="5">1.1.1.157</ecNumber>
    </submittedName>
</protein>
<dbReference type="SUPFAM" id="SSF51735">
    <property type="entry name" value="NAD(P)-binding Rossmann-fold domains"/>
    <property type="match status" value="1"/>
</dbReference>
<dbReference type="AlphaFoldDB" id="A0A644X8W5"/>
<dbReference type="InterPro" id="IPR006176">
    <property type="entry name" value="3-OHacyl-CoA_DH_NAD-bd"/>
</dbReference>
<dbReference type="PANTHER" id="PTHR48075:SF5">
    <property type="entry name" value="3-HYDROXYBUTYRYL-COA DEHYDROGENASE"/>
    <property type="match status" value="1"/>
</dbReference>
<dbReference type="PANTHER" id="PTHR48075">
    <property type="entry name" value="3-HYDROXYACYL-COA DEHYDROGENASE FAMILY PROTEIN"/>
    <property type="match status" value="1"/>
</dbReference>
<dbReference type="Gene3D" id="1.10.1040.10">
    <property type="entry name" value="N-(1-d-carboxylethyl)-l-norvaline Dehydrogenase, domain 2"/>
    <property type="match status" value="1"/>
</dbReference>
<evidence type="ECO:0000256" key="2">
    <source>
        <dbReference type="ARBA" id="ARBA00023002"/>
    </source>
</evidence>
<dbReference type="Pfam" id="PF00725">
    <property type="entry name" value="3HCDH"/>
    <property type="match status" value="1"/>
</dbReference>
<evidence type="ECO:0000259" key="4">
    <source>
        <dbReference type="Pfam" id="PF02737"/>
    </source>
</evidence>
<dbReference type="GO" id="GO:0070403">
    <property type="term" value="F:NAD+ binding"/>
    <property type="evidence" value="ECO:0007669"/>
    <property type="project" value="InterPro"/>
</dbReference>
<gene>
    <name evidence="5" type="primary">hbd_12</name>
    <name evidence="5" type="ORF">SDC9_56916</name>
</gene>
<proteinExistence type="inferred from homology"/>
<dbReference type="InterPro" id="IPR006180">
    <property type="entry name" value="3-OHacyl-CoA_DH_CS"/>
</dbReference>
<evidence type="ECO:0000313" key="5">
    <source>
        <dbReference type="EMBL" id="MPM10584.1"/>
    </source>
</evidence>
<dbReference type="InterPro" id="IPR008927">
    <property type="entry name" value="6-PGluconate_DH-like_C_sf"/>
</dbReference>
<dbReference type="EC" id="1.1.1.157" evidence="5"/>
<dbReference type="InterPro" id="IPR013328">
    <property type="entry name" value="6PGD_dom2"/>
</dbReference>
<organism evidence="5">
    <name type="scientific">bioreactor metagenome</name>
    <dbReference type="NCBI Taxonomy" id="1076179"/>
    <lineage>
        <taxon>unclassified sequences</taxon>
        <taxon>metagenomes</taxon>
        <taxon>ecological metagenomes</taxon>
    </lineage>
</organism>
<dbReference type="FunFam" id="3.40.50.720:FF:000009">
    <property type="entry name" value="Fatty oxidation complex, alpha subunit"/>
    <property type="match status" value="1"/>
</dbReference>
<dbReference type="InterPro" id="IPR022694">
    <property type="entry name" value="3-OHacyl-CoA_DH"/>
</dbReference>
<evidence type="ECO:0000256" key="1">
    <source>
        <dbReference type="ARBA" id="ARBA00009463"/>
    </source>
</evidence>
<feature type="domain" description="3-hydroxyacyl-CoA dehydrogenase NAD binding" evidence="4">
    <location>
        <begin position="9"/>
        <end position="187"/>
    </location>
</feature>
<reference evidence="5" key="1">
    <citation type="submission" date="2019-08" db="EMBL/GenBank/DDBJ databases">
        <authorList>
            <person name="Kucharzyk K."/>
            <person name="Murdoch R.W."/>
            <person name="Higgins S."/>
            <person name="Loffler F."/>
        </authorList>
    </citation>
    <scope>NUCLEOTIDE SEQUENCE</scope>
</reference>
<sequence>MKAAEISGVVVAGAGTMGASLAQIFAQRGLRVKLWNRSREGLDRAQALIKSNQAALVSAGRLTEAGSQELTGRITAQTDESCFSDADFIIESIAENLEVKQAFFRQISPVVPDDCVIATNTSGLPISALGTSVYKPERFVGMHWINPPHLIPLVEVVSGGETARETADFVYDLALRLGKKPIRVKDIPGFVLNRLQLAVFREALSIVESGAAGLEDIDGAMKYGLGLRYACLGPFETVDLGGVDVFYKIASYLFDDLENRGDVPDMLKSLYENGCLGVKSGRGFYDYAGGKAEKAVKDRDRRIIRVTDALFKDEE</sequence>
<accession>A0A644X8W5</accession>
<dbReference type="PROSITE" id="PS00067">
    <property type="entry name" value="3HCDH"/>
    <property type="match status" value="1"/>
</dbReference>
<dbReference type="GO" id="GO:0006631">
    <property type="term" value="P:fatty acid metabolic process"/>
    <property type="evidence" value="ECO:0007669"/>
    <property type="project" value="InterPro"/>
</dbReference>
<dbReference type="Pfam" id="PF02737">
    <property type="entry name" value="3HCDH_N"/>
    <property type="match status" value="1"/>
</dbReference>
<dbReference type="Gene3D" id="3.40.50.720">
    <property type="entry name" value="NAD(P)-binding Rossmann-like Domain"/>
    <property type="match status" value="1"/>
</dbReference>
<feature type="domain" description="3-hydroxyacyl-CoA dehydrogenase C-terminal" evidence="3">
    <location>
        <begin position="189"/>
        <end position="287"/>
    </location>
</feature>
<dbReference type="EMBL" id="VSSQ01001713">
    <property type="protein sequence ID" value="MPM10584.1"/>
    <property type="molecule type" value="Genomic_DNA"/>
</dbReference>
<dbReference type="GO" id="GO:0008691">
    <property type="term" value="F:3-hydroxybutyryl-CoA dehydrogenase activity"/>
    <property type="evidence" value="ECO:0007669"/>
    <property type="project" value="UniProtKB-EC"/>
</dbReference>